<reference evidence="2" key="1">
    <citation type="submission" date="2019-08" db="EMBL/GenBank/DDBJ databases">
        <title>The improved chromosome-level genome for the pearl oyster Pinctada fucata martensii using PacBio sequencing and Hi-C.</title>
        <authorList>
            <person name="Zheng Z."/>
        </authorList>
    </citation>
    <scope>NUCLEOTIDE SEQUENCE</scope>
    <source>
        <strain evidence="2">ZZ-2019</strain>
        <tissue evidence="2">Adductor muscle</tissue>
    </source>
</reference>
<evidence type="ECO:0000313" key="2">
    <source>
        <dbReference type="EMBL" id="KAK3105741.1"/>
    </source>
</evidence>
<evidence type="ECO:0000313" key="3">
    <source>
        <dbReference type="Proteomes" id="UP001186944"/>
    </source>
</evidence>
<keyword evidence="1" id="KW-0812">Transmembrane</keyword>
<feature type="non-terminal residue" evidence="2">
    <location>
        <position position="1"/>
    </location>
</feature>
<gene>
    <name evidence="2" type="ORF">FSP39_004658</name>
</gene>
<dbReference type="Proteomes" id="UP001186944">
    <property type="component" value="Unassembled WGS sequence"/>
</dbReference>
<organism evidence="2 3">
    <name type="scientific">Pinctada imbricata</name>
    <name type="common">Atlantic pearl-oyster</name>
    <name type="synonym">Pinctada martensii</name>
    <dbReference type="NCBI Taxonomy" id="66713"/>
    <lineage>
        <taxon>Eukaryota</taxon>
        <taxon>Metazoa</taxon>
        <taxon>Spiralia</taxon>
        <taxon>Lophotrochozoa</taxon>
        <taxon>Mollusca</taxon>
        <taxon>Bivalvia</taxon>
        <taxon>Autobranchia</taxon>
        <taxon>Pteriomorphia</taxon>
        <taxon>Pterioida</taxon>
        <taxon>Pterioidea</taxon>
        <taxon>Pteriidae</taxon>
        <taxon>Pinctada</taxon>
    </lineage>
</organism>
<sequence>TAPSSLPCLPTTPYATTTLSSVDEQTSATTTVSSKSEQTSKWPHTTLSIANEQSVMCTCECSNTYYYNVTSEEIQTKIKELRESLEIDKKSVTSYQRTLTSANDVRASSAVIGSLGVIVLISVVSIIVILDTPLYKYKVMKCEKRNKY</sequence>
<dbReference type="EMBL" id="VSWD01000003">
    <property type="protein sequence ID" value="KAK3105741.1"/>
    <property type="molecule type" value="Genomic_DNA"/>
</dbReference>
<accession>A0AA89C238</accession>
<keyword evidence="3" id="KW-1185">Reference proteome</keyword>
<proteinExistence type="predicted"/>
<evidence type="ECO:0000256" key="1">
    <source>
        <dbReference type="SAM" id="Phobius"/>
    </source>
</evidence>
<name>A0AA89C238_PINIB</name>
<keyword evidence="1" id="KW-0472">Membrane</keyword>
<dbReference type="AlphaFoldDB" id="A0AA89C238"/>
<protein>
    <submittedName>
        <fullName evidence="2">Uncharacterized protein</fullName>
    </submittedName>
</protein>
<comment type="caution">
    <text evidence="2">The sequence shown here is derived from an EMBL/GenBank/DDBJ whole genome shotgun (WGS) entry which is preliminary data.</text>
</comment>
<keyword evidence="1" id="KW-1133">Transmembrane helix</keyword>
<feature type="transmembrane region" description="Helical" evidence="1">
    <location>
        <begin position="110"/>
        <end position="130"/>
    </location>
</feature>